<protein>
    <submittedName>
        <fullName evidence="1">Uncharacterized protein</fullName>
    </submittedName>
</protein>
<comment type="caution">
    <text evidence="1">The sequence shown here is derived from an EMBL/GenBank/DDBJ whole genome shotgun (WGS) entry which is preliminary data.</text>
</comment>
<sequence>MMNEEEAERATAPVKTQAEQVKSDDASGTSPEVSSPVLPDKPSVDCGSCRSTCSRALDGTSNRERRRRSWCFAIVRRGLHHTRDGRRAGLCEA</sequence>
<evidence type="ECO:0000313" key="1">
    <source>
        <dbReference type="EMBL" id="KAG0422170.1"/>
    </source>
</evidence>
<accession>A0AC60PMJ2</accession>
<gene>
    <name evidence="1" type="ORF">HPB47_001991</name>
</gene>
<dbReference type="EMBL" id="JABSTQ010010263">
    <property type="protein sequence ID" value="KAG0422170.1"/>
    <property type="molecule type" value="Genomic_DNA"/>
</dbReference>
<proteinExistence type="predicted"/>
<reference evidence="1 2" key="1">
    <citation type="journal article" date="2020" name="Cell">
        <title>Large-Scale Comparative Analyses of Tick Genomes Elucidate Their Genetic Diversity and Vector Capacities.</title>
        <authorList>
            <consortium name="Tick Genome and Microbiome Consortium (TIGMIC)"/>
            <person name="Jia N."/>
            <person name="Wang J."/>
            <person name="Shi W."/>
            <person name="Du L."/>
            <person name="Sun Y."/>
            <person name="Zhan W."/>
            <person name="Jiang J.F."/>
            <person name="Wang Q."/>
            <person name="Zhang B."/>
            <person name="Ji P."/>
            <person name="Bell-Sakyi L."/>
            <person name="Cui X.M."/>
            <person name="Yuan T.T."/>
            <person name="Jiang B.G."/>
            <person name="Yang W.F."/>
            <person name="Lam T.T."/>
            <person name="Chang Q.C."/>
            <person name="Ding S.J."/>
            <person name="Wang X.J."/>
            <person name="Zhu J.G."/>
            <person name="Ruan X.D."/>
            <person name="Zhao L."/>
            <person name="Wei J.T."/>
            <person name="Ye R.Z."/>
            <person name="Que T.C."/>
            <person name="Du C.H."/>
            <person name="Zhou Y.H."/>
            <person name="Cheng J.X."/>
            <person name="Dai P.F."/>
            <person name="Guo W.B."/>
            <person name="Han X.H."/>
            <person name="Huang E.J."/>
            <person name="Li L.F."/>
            <person name="Wei W."/>
            <person name="Gao Y.C."/>
            <person name="Liu J.Z."/>
            <person name="Shao H.Z."/>
            <person name="Wang X."/>
            <person name="Wang C.C."/>
            <person name="Yang T.C."/>
            <person name="Huo Q.B."/>
            <person name="Li W."/>
            <person name="Chen H.Y."/>
            <person name="Chen S.E."/>
            <person name="Zhou L.G."/>
            <person name="Ni X.B."/>
            <person name="Tian J.H."/>
            <person name="Sheng Y."/>
            <person name="Liu T."/>
            <person name="Pan Y.S."/>
            <person name="Xia L.Y."/>
            <person name="Li J."/>
            <person name="Zhao F."/>
            <person name="Cao W.C."/>
        </authorList>
    </citation>
    <scope>NUCLEOTIDE SEQUENCE [LARGE SCALE GENOMIC DNA]</scope>
    <source>
        <strain evidence="1">Iper-2018</strain>
    </source>
</reference>
<organism evidence="1 2">
    <name type="scientific">Ixodes persulcatus</name>
    <name type="common">Taiga tick</name>
    <dbReference type="NCBI Taxonomy" id="34615"/>
    <lineage>
        <taxon>Eukaryota</taxon>
        <taxon>Metazoa</taxon>
        <taxon>Ecdysozoa</taxon>
        <taxon>Arthropoda</taxon>
        <taxon>Chelicerata</taxon>
        <taxon>Arachnida</taxon>
        <taxon>Acari</taxon>
        <taxon>Parasitiformes</taxon>
        <taxon>Ixodida</taxon>
        <taxon>Ixodoidea</taxon>
        <taxon>Ixodidae</taxon>
        <taxon>Ixodinae</taxon>
        <taxon>Ixodes</taxon>
    </lineage>
</organism>
<keyword evidence="2" id="KW-1185">Reference proteome</keyword>
<dbReference type="Proteomes" id="UP000805193">
    <property type="component" value="Unassembled WGS sequence"/>
</dbReference>
<evidence type="ECO:0000313" key="2">
    <source>
        <dbReference type="Proteomes" id="UP000805193"/>
    </source>
</evidence>
<name>A0AC60PMJ2_IXOPE</name>